<dbReference type="AlphaFoldDB" id="A0A080LW74"/>
<comment type="caution">
    <text evidence="1">The sequence shown here is derived from an EMBL/GenBank/DDBJ whole genome shotgun (WGS) entry which is preliminary data.</text>
</comment>
<sequence length="84" mass="9245">MSPLTTRQLAFVDAYCADGNAARAARAAGYAEKSAKVMACRLTKDNRIAAQIALRRAENAAKFEITKEEGRSDRRNIERDRDGA</sequence>
<dbReference type="EMBL" id="JDVG02000305">
    <property type="protein sequence ID" value="KFB72992.1"/>
    <property type="molecule type" value="Genomic_DNA"/>
</dbReference>
<evidence type="ECO:0000313" key="2">
    <source>
        <dbReference type="Proteomes" id="UP000020077"/>
    </source>
</evidence>
<gene>
    <name evidence="1" type="ORF">AW09_001794</name>
</gene>
<dbReference type="InterPro" id="IPR005335">
    <property type="entry name" value="Terminase_ssu"/>
</dbReference>
<dbReference type="Proteomes" id="UP000020077">
    <property type="component" value="Unassembled WGS sequence"/>
</dbReference>
<proteinExistence type="predicted"/>
<dbReference type="InterPro" id="IPR038713">
    <property type="entry name" value="Terminase_Gp1_N_sf"/>
</dbReference>
<accession>A0A080LW74</accession>
<organism evidence="1 2">
    <name type="scientific">Candidatus Accumulibacter phosphatis</name>
    <dbReference type="NCBI Taxonomy" id="327160"/>
    <lineage>
        <taxon>Bacteria</taxon>
        <taxon>Pseudomonadati</taxon>
        <taxon>Pseudomonadota</taxon>
        <taxon>Betaproteobacteria</taxon>
        <taxon>Candidatus Accumulibacter</taxon>
    </lineage>
</organism>
<dbReference type="Gene3D" id="1.10.10.1400">
    <property type="entry name" value="Terminase, small subunit, N-terminal DNA-binding domain, HTH motif"/>
    <property type="match status" value="1"/>
</dbReference>
<protein>
    <submittedName>
        <fullName evidence="1">Terminase small subunit</fullName>
    </submittedName>
</protein>
<dbReference type="GO" id="GO:0051276">
    <property type="term" value="P:chromosome organization"/>
    <property type="evidence" value="ECO:0007669"/>
    <property type="project" value="InterPro"/>
</dbReference>
<name>A0A080LW74_9PROT</name>
<dbReference type="Pfam" id="PF03592">
    <property type="entry name" value="Terminase_2"/>
    <property type="match status" value="1"/>
</dbReference>
<reference evidence="1 2" key="1">
    <citation type="submission" date="2014-02" db="EMBL/GenBank/DDBJ databases">
        <title>Expanding our view of genomic diversity in Candidatus Accumulibacter clades.</title>
        <authorList>
            <person name="Skennerton C.T."/>
            <person name="Barr J.J."/>
            <person name="Slater F.R."/>
            <person name="Bond P.L."/>
            <person name="Tyson G.W."/>
        </authorList>
    </citation>
    <scope>NUCLEOTIDE SEQUENCE [LARGE SCALE GENOMIC DNA]</scope>
    <source>
        <strain evidence="2">BA-91</strain>
    </source>
</reference>
<evidence type="ECO:0000313" key="1">
    <source>
        <dbReference type="EMBL" id="KFB72992.1"/>
    </source>
</evidence>